<protein>
    <submittedName>
        <fullName evidence="1">Uncharacterized protein</fullName>
    </submittedName>
</protein>
<evidence type="ECO:0000313" key="1">
    <source>
        <dbReference type="EMBL" id="CUV08676.1"/>
    </source>
</evidence>
<organism evidence="1">
    <name type="scientific">hydrothermal vent metagenome</name>
    <dbReference type="NCBI Taxonomy" id="652676"/>
    <lineage>
        <taxon>unclassified sequences</taxon>
        <taxon>metagenomes</taxon>
        <taxon>ecological metagenomes</taxon>
    </lineage>
</organism>
<accession>A0A160VDV2</accession>
<reference evidence="1" key="1">
    <citation type="submission" date="2015-10" db="EMBL/GenBank/DDBJ databases">
        <authorList>
            <person name="Gilbert D.G."/>
        </authorList>
    </citation>
    <scope>NUCLEOTIDE SEQUENCE</scope>
</reference>
<name>A0A160VDV2_9ZZZZ</name>
<dbReference type="AlphaFoldDB" id="A0A160VDV2"/>
<proteinExistence type="predicted"/>
<dbReference type="EMBL" id="FAXC01000108">
    <property type="protein sequence ID" value="CUV08676.1"/>
    <property type="molecule type" value="Genomic_DNA"/>
</dbReference>
<gene>
    <name evidence="1" type="ORF">MGWOODY_Mmi2415</name>
</gene>
<sequence length="38" mass="4443">MVKNLEKNVFMANNPGKNLKNMTNIHINMFGMLFAFNR</sequence>